<dbReference type="AlphaFoldDB" id="A0A4C1XZJ3"/>
<name>A0A4C1XZJ3_EUMVA</name>
<gene>
    <name evidence="1" type="ORF">EVAR_39258_1</name>
</gene>
<proteinExistence type="predicted"/>
<comment type="caution">
    <text evidence="1">The sequence shown here is derived from an EMBL/GenBank/DDBJ whole genome shotgun (WGS) entry which is preliminary data.</text>
</comment>
<organism evidence="1 2">
    <name type="scientific">Eumeta variegata</name>
    <name type="common">Bagworm moth</name>
    <name type="synonym">Eumeta japonica</name>
    <dbReference type="NCBI Taxonomy" id="151549"/>
    <lineage>
        <taxon>Eukaryota</taxon>
        <taxon>Metazoa</taxon>
        <taxon>Ecdysozoa</taxon>
        <taxon>Arthropoda</taxon>
        <taxon>Hexapoda</taxon>
        <taxon>Insecta</taxon>
        <taxon>Pterygota</taxon>
        <taxon>Neoptera</taxon>
        <taxon>Endopterygota</taxon>
        <taxon>Lepidoptera</taxon>
        <taxon>Glossata</taxon>
        <taxon>Ditrysia</taxon>
        <taxon>Tineoidea</taxon>
        <taxon>Psychidae</taxon>
        <taxon>Oiketicinae</taxon>
        <taxon>Eumeta</taxon>
    </lineage>
</organism>
<dbReference type="EMBL" id="BGZK01001028">
    <property type="protein sequence ID" value="GBP69056.1"/>
    <property type="molecule type" value="Genomic_DNA"/>
</dbReference>
<keyword evidence="2" id="KW-1185">Reference proteome</keyword>
<evidence type="ECO:0000313" key="2">
    <source>
        <dbReference type="Proteomes" id="UP000299102"/>
    </source>
</evidence>
<evidence type="ECO:0000313" key="1">
    <source>
        <dbReference type="EMBL" id="GBP69056.1"/>
    </source>
</evidence>
<accession>A0A4C1XZJ3</accession>
<dbReference type="Proteomes" id="UP000299102">
    <property type="component" value="Unassembled WGS sequence"/>
</dbReference>
<reference evidence="1 2" key="1">
    <citation type="journal article" date="2019" name="Commun. Biol.">
        <title>The bagworm genome reveals a unique fibroin gene that provides high tensile strength.</title>
        <authorList>
            <person name="Kono N."/>
            <person name="Nakamura H."/>
            <person name="Ohtoshi R."/>
            <person name="Tomita M."/>
            <person name="Numata K."/>
            <person name="Arakawa K."/>
        </authorList>
    </citation>
    <scope>NUCLEOTIDE SEQUENCE [LARGE SCALE GENOMIC DNA]</scope>
</reference>
<sequence>MTIFDHFLILASKPWPISNIPCIFLGRDTASRQKGSPHVSSVINSGGSSRKFYMKQHFSEVNFSEAGALFMKACRSERNITAQDACARAARRPANTASCGCRCSLLELNLLYELRLVLFASSSEVQCLSRS</sequence>
<protein>
    <submittedName>
        <fullName evidence="1">Uncharacterized protein</fullName>
    </submittedName>
</protein>